<dbReference type="SUPFAM" id="SSF52047">
    <property type="entry name" value="RNI-like"/>
    <property type="match status" value="1"/>
</dbReference>
<gene>
    <name evidence="2" type="ORF">R3P38DRAFT_476691</name>
</gene>
<dbReference type="AlphaFoldDB" id="A0AAW0CH56"/>
<proteinExistence type="predicted"/>
<evidence type="ECO:0000259" key="1">
    <source>
        <dbReference type="PROSITE" id="PS50181"/>
    </source>
</evidence>
<dbReference type="Proteomes" id="UP001362999">
    <property type="component" value="Unassembled WGS sequence"/>
</dbReference>
<evidence type="ECO:0000313" key="3">
    <source>
        <dbReference type="Proteomes" id="UP001362999"/>
    </source>
</evidence>
<dbReference type="EMBL" id="JAWWNJ010000016">
    <property type="protein sequence ID" value="KAK7039410.1"/>
    <property type="molecule type" value="Genomic_DNA"/>
</dbReference>
<keyword evidence="3" id="KW-1185">Reference proteome</keyword>
<evidence type="ECO:0000313" key="2">
    <source>
        <dbReference type="EMBL" id="KAK7039410.1"/>
    </source>
</evidence>
<organism evidence="2 3">
    <name type="scientific">Favolaschia claudopus</name>
    <dbReference type="NCBI Taxonomy" id="2862362"/>
    <lineage>
        <taxon>Eukaryota</taxon>
        <taxon>Fungi</taxon>
        <taxon>Dikarya</taxon>
        <taxon>Basidiomycota</taxon>
        <taxon>Agaricomycotina</taxon>
        <taxon>Agaricomycetes</taxon>
        <taxon>Agaricomycetidae</taxon>
        <taxon>Agaricales</taxon>
        <taxon>Marasmiineae</taxon>
        <taxon>Mycenaceae</taxon>
        <taxon>Favolaschia</taxon>
    </lineage>
</organism>
<protein>
    <recommendedName>
        <fullName evidence="1">F-box domain-containing protein</fullName>
    </recommendedName>
</protein>
<feature type="domain" description="F-box" evidence="1">
    <location>
        <begin position="1"/>
        <end position="50"/>
    </location>
</feature>
<name>A0AAW0CH56_9AGAR</name>
<dbReference type="PROSITE" id="PS50181">
    <property type="entry name" value="FBOX"/>
    <property type="match status" value="1"/>
</dbReference>
<accession>A0AAW0CH56</accession>
<dbReference type="InterPro" id="IPR032675">
    <property type="entry name" value="LRR_dom_sf"/>
</dbReference>
<reference evidence="2 3" key="1">
    <citation type="journal article" date="2024" name="J Genomics">
        <title>Draft genome sequencing and assembly of Favolaschia claudopus CIRM-BRFM 2984 isolated from oak limbs.</title>
        <authorList>
            <person name="Navarro D."/>
            <person name="Drula E."/>
            <person name="Chaduli D."/>
            <person name="Cazenave R."/>
            <person name="Ahrendt S."/>
            <person name="Wang J."/>
            <person name="Lipzen A."/>
            <person name="Daum C."/>
            <person name="Barry K."/>
            <person name="Grigoriev I.V."/>
            <person name="Favel A."/>
            <person name="Rosso M.N."/>
            <person name="Martin F."/>
        </authorList>
    </citation>
    <scope>NUCLEOTIDE SEQUENCE [LARGE SCALE GENOMIC DNA]</scope>
    <source>
        <strain evidence="2 3">CIRM-BRFM 2984</strain>
    </source>
</reference>
<dbReference type="Gene3D" id="3.80.10.10">
    <property type="entry name" value="Ribonuclease Inhibitor"/>
    <property type="match status" value="1"/>
</dbReference>
<sequence>MKSLILPADVWECIAAFLSERDLFRLISLNRALYDIVLNTRYREVCWDKVDKKMSKTLVRLRTPSIAQRVRRLHVRAWFIEYLVRKESLTPPSYVVNPKRLLFHYLRVPPRIEPSTGGKSANAGDILESMTQAVRLMTQVTEYSFEWRDLSPTPETLRFLSAARSAFGVSLRKLTLHAQLHNFSALLSTVDFENLEELELFLDHDNSTTDAASLLRYTLAPFVNHFRRTLSTLLLSSSSKADISPLLAALHPVPHLHKFIARLAFDAAHLSDPCTLFQFLRLNSESLTHVELGWSFAATADEAPQPLSTWPAFSHAVLDDPGVFVNLQELRMPFLRTFDDTIACLRRSADTLTNIRLIDHFFRPEELSEFVKLFAHRPFDAGLQKLYIGLSHFGIETLDIFANQLPSLQSLDLVLPPDVIADICHRDHYVGTSPFCIALNNRSYTDWKLVNIGIWERRFTDTSVMVSDERSLMQHLASRIPSVRTFRGEPKYEGRPCLAGMEDASSRSLNVLN</sequence>
<dbReference type="InterPro" id="IPR001810">
    <property type="entry name" value="F-box_dom"/>
</dbReference>
<comment type="caution">
    <text evidence="2">The sequence shown here is derived from an EMBL/GenBank/DDBJ whole genome shotgun (WGS) entry which is preliminary data.</text>
</comment>